<sequence length="621" mass="73471">MKVQFSIRKIGLFGKLGEDRKMGLDIGRLLYGIRTKYQISVNDICRGICGVSTYCLYENDEMIPDILSVNIFLDRMGFGILGLTAYISEKEVVYFKWKESTRACIRNENYKKLGMLLEHMPTGNVSLNKKIREQYAWFIKGIVAEKDTADLKKATECYEKALECTCGFLIKSQKIEGTFSVREIHIYAIYLNLLCKVNPKEKEEVISRFYQLMQYVNVHYVEEQQKVKIYPLLVCLWGNLVIEGKDTEGSFEIFEKTLELLRKQKSLYCLLEIMRLHILVGLKEKRDMSKEQEDIKILQSFFEEFGYRAQSQIYVPQSNEIMLEHVGQYLSTERKKVNFTQEKISDGICSVESYSRIENGRKPTRNNYKALTEKIGTENRYYIELVNTGNIDALLLRREISYELFMEKNERLPELLEELKTVLGEKEVAKNRQYLEFFQVSIEENTGRKTWNQCCDMFRNILSYTMNEKEIGKKRHVYTMLEINLIDHISVCMAKDGKSEEAMHLIKAFLDDMDFMKTEKYYETFLAKLNYARWRSDRGNFDEAECIYREGIEQRIRRNKTELLDEYIGEYAYNKYLKNNINEKQDVKRYLLYALVLSRMYGTQRVYKTILQFLKKINEED</sequence>
<accession>C0FZC9</accession>
<evidence type="ECO:0000313" key="2">
    <source>
        <dbReference type="EMBL" id="EEG92035.1"/>
    </source>
</evidence>
<dbReference type="Pfam" id="PF01381">
    <property type="entry name" value="HTH_3"/>
    <property type="match status" value="1"/>
</dbReference>
<dbReference type="Gene3D" id="1.25.40.10">
    <property type="entry name" value="Tetratricopeptide repeat domain"/>
    <property type="match status" value="2"/>
</dbReference>
<organism evidence="2 3">
    <name type="scientific">Roseburia inulinivorans DSM 16841</name>
    <dbReference type="NCBI Taxonomy" id="622312"/>
    <lineage>
        <taxon>Bacteria</taxon>
        <taxon>Bacillati</taxon>
        <taxon>Bacillota</taxon>
        <taxon>Clostridia</taxon>
        <taxon>Lachnospirales</taxon>
        <taxon>Lachnospiraceae</taxon>
        <taxon>Roseburia</taxon>
    </lineage>
</organism>
<dbReference type="SUPFAM" id="SSF47413">
    <property type="entry name" value="lambda repressor-like DNA-binding domains"/>
    <property type="match status" value="2"/>
</dbReference>
<feature type="domain" description="HTH cro/C1-type" evidence="1">
    <location>
        <begin position="333"/>
        <end position="376"/>
    </location>
</feature>
<dbReference type="Proteomes" id="UP000003561">
    <property type="component" value="Unassembled WGS sequence"/>
</dbReference>
<dbReference type="EMBL" id="ACFY01000165">
    <property type="protein sequence ID" value="EEG92035.1"/>
    <property type="molecule type" value="Genomic_DNA"/>
</dbReference>
<comment type="caution">
    <text evidence="2">The sequence shown here is derived from an EMBL/GenBank/DDBJ whole genome shotgun (WGS) entry which is preliminary data.</text>
</comment>
<dbReference type="GO" id="GO:0003677">
    <property type="term" value="F:DNA binding"/>
    <property type="evidence" value="ECO:0007669"/>
    <property type="project" value="InterPro"/>
</dbReference>
<dbReference type="InterPro" id="IPR001387">
    <property type="entry name" value="Cro/C1-type_HTH"/>
</dbReference>
<gene>
    <name evidence="2" type="ORF">ROSEINA2194_04126</name>
</gene>
<name>C0FZC9_9FIRM</name>
<evidence type="ECO:0000259" key="1">
    <source>
        <dbReference type="Pfam" id="PF01381"/>
    </source>
</evidence>
<reference evidence="2 3" key="1">
    <citation type="submission" date="2009-02" db="EMBL/GenBank/DDBJ databases">
        <authorList>
            <person name="Fulton L."/>
            <person name="Clifton S."/>
            <person name="Fulton B."/>
            <person name="Xu J."/>
            <person name="Minx P."/>
            <person name="Pepin K.H."/>
            <person name="Johnson M."/>
            <person name="Bhonagiri V."/>
            <person name="Nash W.E."/>
            <person name="Mardis E.R."/>
            <person name="Wilson R.K."/>
        </authorList>
    </citation>
    <scope>NUCLEOTIDE SEQUENCE [LARGE SCALE GENOMIC DNA]</scope>
    <source>
        <strain evidence="2 3">DSM 16841</strain>
    </source>
</reference>
<reference evidence="2 3" key="2">
    <citation type="submission" date="2009-03" db="EMBL/GenBank/DDBJ databases">
        <title>Draft genome sequence of Roseburia inulinivorans (DSM 16841).</title>
        <authorList>
            <person name="Sudarsanam P."/>
            <person name="Ley R."/>
            <person name="Guruge J."/>
            <person name="Turnbaugh P.J."/>
            <person name="Mahowald M."/>
            <person name="Liep D."/>
            <person name="Gordon J."/>
        </authorList>
    </citation>
    <scope>NUCLEOTIDE SEQUENCE [LARGE SCALE GENOMIC DNA]</scope>
    <source>
        <strain evidence="2 3">DSM 16841</strain>
    </source>
</reference>
<dbReference type="InterPro" id="IPR010982">
    <property type="entry name" value="Lambda_DNA-bd_dom_sf"/>
</dbReference>
<evidence type="ECO:0000313" key="3">
    <source>
        <dbReference type="Proteomes" id="UP000003561"/>
    </source>
</evidence>
<dbReference type="AlphaFoldDB" id="C0FZC9"/>
<dbReference type="InterPro" id="IPR011990">
    <property type="entry name" value="TPR-like_helical_dom_sf"/>
</dbReference>
<dbReference type="eggNOG" id="COG1396">
    <property type="taxonomic scope" value="Bacteria"/>
</dbReference>
<protein>
    <recommendedName>
        <fullName evidence="1">HTH cro/C1-type domain-containing protein</fullName>
    </recommendedName>
</protein>
<proteinExistence type="predicted"/>